<dbReference type="RefSeq" id="WP_252579509.1">
    <property type="nucleotide sequence ID" value="NZ_CP071527.1"/>
</dbReference>
<name>A0ABY4Y7R6_9GAMM</name>
<gene>
    <name evidence="2" type="ORF">J2N86_10980</name>
</gene>
<evidence type="ECO:0000313" key="3">
    <source>
        <dbReference type="Proteomes" id="UP001057474"/>
    </source>
</evidence>
<dbReference type="Gene3D" id="3.40.220.10">
    <property type="entry name" value="Leucine Aminopeptidase, subunit E, domain 1"/>
    <property type="match status" value="1"/>
</dbReference>
<proteinExistence type="predicted"/>
<sequence>MPKQLLVEPESSLNTPISGAKKRRMILKDTVEKFSTDASGFYEEQARKNHQNWSITPANLSGHVRVIPGDWGDVALRLSQKTGNIYAVLNMANAELPGGLYLEGMGAQEENMYRRSNCHFHVHDEEMDEEKIYYTKEMTDLINGVPGHVYLDVQTPRVCIKGSEGPNISGYDDLSPSDYFLFYELKSAAENISRTNPFSEASMRRKIAAQLDTLKTANIRCVVLSAFGCGAFGNPATEIARIYQEELQKRIGDFDDVVFAIFTSEFDSDNFIPFKNALDGLPLNGKQVNLLTRLLAAIEEQVKDKSWNQGVSFLFFDFKKAPMEIQQMRQILGSKISQIDKIKQLQQMAQEILSSATLEQNNPLHELCKKIIEINWENINDELIDLFSMTHTTALKAK</sequence>
<dbReference type="PANTHER" id="PTHR35596">
    <property type="entry name" value="DUF2263 DOMAIN-CONTAINING PROTEIN"/>
    <property type="match status" value="1"/>
</dbReference>
<keyword evidence="3" id="KW-1185">Reference proteome</keyword>
<dbReference type="Pfam" id="PF10021">
    <property type="entry name" value="PARG_cat_microb"/>
    <property type="match status" value="1"/>
</dbReference>
<organism evidence="2 3">
    <name type="scientific">Legionella lytica</name>
    <dbReference type="NCBI Taxonomy" id="96232"/>
    <lineage>
        <taxon>Bacteria</taxon>
        <taxon>Pseudomonadati</taxon>
        <taxon>Pseudomonadota</taxon>
        <taxon>Gammaproteobacteria</taxon>
        <taxon>Legionellales</taxon>
        <taxon>Legionellaceae</taxon>
        <taxon>Legionella</taxon>
    </lineage>
</organism>
<feature type="domain" description="Microbial-type PARG catalytic" evidence="1">
    <location>
        <begin position="22"/>
        <end position="124"/>
    </location>
</feature>
<dbReference type="InterPro" id="IPR019261">
    <property type="entry name" value="PARG_cat_microbial"/>
</dbReference>
<dbReference type="InterPro" id="IPR043472">
    <property type="entry name" value="Macro_dom-like"/>
</dbReference>
<dbReference type="PANTHER" id="PTHR35596:SF1">
    <property type="entry name" value="MICROBIAL-TYPE PARG CATALYTIC DOMAIN-CONTAINING PROTEIN"/>
    <property type="match status" value="1"/>
</dbReference>
<dbReference type="SUPFAM" id="SSF52949">
    <property type="entry name" value="Macro domain-like"/>
    <property type="match status" value="1"/>
</dbReference>
<evidence type="ECO:0000259" key="1">
    <source>
        <dbReference type="Pfam" id="PF10021"/>
    </source>
</evidence>
<reference evidence="2" key="1">
    <citation type="submission" date="2021-03" db="EMBL/GenBank/DDBJ databases">
        <title>Legionella lytica PCM 2298.</title>
        <authorList>
            <person name="Koper P."/>
        </authorList>
    </citation>
    <scope>NUCLEOTIDE SEQUENCE</scope>
    <source>
        <strain evidence="2">PCM 2298</strain>
    </source>
</reference>
<evidence type="ECO:0000313" key="2">
    <source>
        <dbReference type="EMBL" id="USQ13207.1"/>
    </source>
</evidence>
<accession>A0ABY4Y7R6</accession>
<dbReference type="Proteomes" id="UP001057474">
    <property type="component" value="Chromosome"/>
</dbReference>
<dbReference type="EMBL" id="CP071527">
    <property type="protein sequence ID" value="USQ13207.1"/>
    <property type="molecule type" value="Genomic_DNA"/>
</dbReference>
<protein>
    <submittedName>
        <fullName evidence="2">DUF2263 domain-containing protein</fullName>
    </submittedName>
</protein>